<evidence type="ECO:0000313" key="2">
    <source>
        <dbReference type="Proteomes" id="UP001150641"/>
    </source>
</evidence>
<dbReference type="Proteomes" id="UP001150641">
    <property type="component" value="Unassembled WGS sequence"/>
</dbReference>
<dbReference type="AlphaFoldDB" id="A0A9X2W373"/>
<feature type="non-terminal residue" evidence="1">
    <location>
        <position position="81"/>
    </location>
</feature>
<protein>
    <submittedName>
        <fullName evidence="1">Uncharacterized protein</fullName>
    </submittedName>
</protein>
<dbReference type="EMBL" id="JALHAP010000009">
    <property type="protein sequence ID" value="MCT4700245.1"/>
    <property type="molecule type" value="Genomic_DNA"/>
</dbReference>
<name>A0A9X2W373_9ENTR</name>
<organism evidence="1 2">
    <name type="scientific">Dryocola boscaweniae</name>
    <dbReference type="NCBI Taxonomy" id="2925397"/>
    <lineage>
        <taxon>Bacteria</taxon>
        <taxon>Pseudomonadati</taxon>
        <taxon>Pseudomonadota</taxon>
        <taxon>Gammaproteobacteria</taxon>
        <taxon>Enterobacterales</taxon>
        <taxon>Enterobacteriaceae</taxon>
        <taxon>Dryocola</taxon>
    </lineage>
</organism>
<gene>
    <name evidence="1" type="ORF">MUA00_00035</name>
</gene>
<keyword evidence="2" id="KW-1185">Reference proteome</keyword>
<sequence length="81" mass="8260">NLPDGSAFTGPSWKYLADNMLNKSQNLNDVANKATARANLGLGSSATRDAYSASGGILSVGDFGLGTVYPPVVPSGMPDAE</sequence>
<accession>A0A9X2W373</accession>
<feature type="non-terminal residue" evidence="1">
    <location>
        <position position="1"/>
    </location>
</feature>
<proteinExistence type="predicted"/>
<comment type="caution">
    <text evidence="1">The sequence shown here is derived from an EMBL/GenBank/DDBJ whole genome shotgun (WGS) entry which is preliminary data.</text>
</comment>
<reference evidence="1" key="1">
    <citation type="submission" date="2022-03" db="EMBL/GenBank/DDBJ databases">
        <title>Proposal of a novel genus Dryocolo and two novel species.</title>
        <authorList>
            <person name="Maddock D.W."/>
            <person name="Brady C.L."/>
            <person name="Denman S."/>
            <person name="Arnold D."/>
        </authorList>
    </citation>
    <scope>NUCLEOTIDE SEQUENCE</scope>
    <source>
        <strain evidence="1">H6W4</strain>
    </source>
</reference>
<evidence type="ECO:0000313" key="1">
    <source>
        <dbReference type="EMBL" id="MCT4700245.1"/>
    </source>
</evidence>